<feature type="domain" description="HTH iclR-type" evidence="8">
    <location>
        <begin position="2"/>
        <end position="64"/>
    </location>
</feature>
<feature type="domain" description="IclR-ED" evidence="9">
    <location>
        <begin position="65"/>
        <end position="248"/>
    </location>
</feature>
<dbReference type="InterPro" id="IPR036388">
    <property type="entry name" value="WH-like_DNA-bd_sf"/>
</dbReference>
<proteinExistence type="predicted"/>
<evidence type="ECO:0000256" key="7">
    <source>
        <dbReference type="ARBA" id="ARBA00070406"/>
    </source>
</evidence>
<dbReference type="SMART" id="SM00346">
    <property type="entry name" value="HTH_ICLR"/>
    <property type="match status" value="1"/>
</dbReference>
<dbReference type="Gene3D" id="1.10.10.10">
    <property type="entry name" value="Winged helix-like DNA-binding domain superfamily/Winged helix DNA-binding domain"/>
    <property type="match status" value="1"/>
</dbReference>
<dbReference type="GO" id="GO:0003700">
    <property type="term" value="F:DNA-binding transcription factor activity"/>
    <property type="evidence" value="ECO:0007669"/>
    <property type="project" value="TreeGrafter"/>
</dbReference>
<evidence type="ECO:0000256" key="4">
    <source>
        <dbReference type="ARBA" id="ARBA00023159"/>
    </source>
</evidence>
<keyword evidence="4" id="KW-0010">Activator</keyword>
<dbReference type="PATRIC" id="fig|1938.6.peg.708"/>
<sequence>MVQSVQRAARILRELATHGPRLGVTELADRIGVSKPTVHALLQTLEAEGLVRQEKGTSKYLLGMALLRLGNSYLETQELRSHSVAWADTLAERTGEAVWVAVLDDRHILVVHHAFRPRSGVQIPDLGASVPWNTSALGKSLASFLPSQRQRELLEGDLARLTGHSVVDPVVLADQLEAVRQTGYALEDQESTLGEACIASPVFDRSGEPAGAIGVIGPVERLLSKANRQRHAIAVRDVATLLSRELGAGRGVAWRVTD</sequence>
<dbReference type="InterPro" id="IPR036390">
    <property type="entry name" value="WH_DNA-bd_sf"/>
</dbReference>
<dbReference type="InterPro" id="IPR011991">
    <property type="entry name" value="ArsR-like_HTH"/>
</dbReference>
<keyword evidence="3" id="KW-0238">DNA-binding</keyword>
<evidence type="ECO:0000256" key="6">
    <source>
        <dbReference type="ARBA" id="ARBA00058938"/>
    </source>
</evidence>
<dbReference type="PRINTS" id="PR00033">
    <property type="entry name" value="HTHASNC"/>
</dbReference>
<evidence type="ECO:0000256" key="5">
    <source>
        <dbReference type="ARBA" id="ARBA00023163"/>
    </source>
</evidence>
<keyword evidence="1" id="KW-0319">Glycerol metabolism</keyword>
<dbReference type="GO" id="GO:0006071">
    <property type="term" value="P:glycerol metabolic process"/>
    <property type="evidence" value="ECO:0007669"/>
    <property type="project" value="UniProtKB-KW"/>
</dbReference>
<reference evidence="10 11" key="1">
    <citation type="submission" date="2015-06" db="EMBL/GenBank/DDBJ databases">
        <authorList>
            <person name="Hoefler B.C."/>
            <person name="Straight P.D."/>
        </authorList>
    </citation>
    <scope>NUCLEOTIDE SEQUENCE [LARGE SCALE GENOMIC DNA]</scope>
    <source>
        <strain evidence="10 11">NRRL 3427</strain>
    </source>
</reference>
<dbReference type="PANTHER" id="PTHR30136:SF24">
    <property type="entry name" value="HTH-TYPE TRANSCRIPTIONAL REPRESSOR ALLR"/>
    <property type="match status" value="1"/>
</dbReference>
<dbReference type="RefSeq" id="WP_033203191.1">
    <property type="nucleotide sequence ID" value="NZ_LGUP01000014.1"/>
</dbReference>
<keyword evidence="2" id="KW-0805">Transcription regulation</keyword>
<evidence type="ECO:0000256" key="3">
    <source>
        <dbReference type="ARBA" id="ARBA00023125"/>
    </source>
</evidence>
<dbReference type="PROSITE" id="PS51078">
    <property type="entry name" value="ICLR_ED"/>
    <property type="match status" value="1"/>
</dbReference>
<comment type="caution">
    <text evidence="10">The sequence shown here is derived from an EMBL/GenBank/DDBJ whole genome shotgun (WGS) entry which is preliminary data.</text>
</comment>
<dbReference type="Proteomes" id="UP000037023">
    <property type="component" value="Unassembled WGS sequence"/>
</dbReference>
<dbReference type="Gene3D" id="3.30.450.40">
    <property type="match status" value="1"/>
</dbReference>
<keyword evidence="5" id="KW-0804">Transcription</keyword>
<dbReference type="SUPFAM" id="SSF46785">
    <property type="entry name" value="Winged helix' DNA-binding domain"/>
    <property type="match status" value="1"/>
</dbReference>
<dbReference type="EMBL" id="LGUP01000014">
    <property type="protein sequence ID" value="KOG36186.1"/>
    <property type="molecule type" value="Genomic_DNA"/>
</dbReference>
<dbReference type="SUPFAM" id="SSF55781">
    <property type="entry name" value="GAF domain-like"/>
    <property type="match status" value="1"/>
</dbReference>
<dbReference type="PROSITE" id="PS51077">
    <property type="entry name" value="HTH_ICLR"/>
    <property type="match status" value="1"/>
</dbReference>
<dbReference type="InterPro" id="IPR005471">
    <property type="entry name" value="Tscrpt_reg_IclR_N"/>
</dbReference>
<dbReference type="InterPro" id="IPR029016">
    <property type="entry name" value="GAF-like_dom_sf"/>
</dbReference>
<dbReference type="InterPro" id="IPR050707">
    <property type="entry name" value="HTH_MetabolicPath_Reg"/>
</dbReference>
<name>A0A0L8LDU7_STRVR</name>
<comment type="function">
    <text evidence="6">May be an activator protein for the gylABX operon.</text>
</comment>
<evidence type="ECO:0000256" key="2">
    <source>
        <dbReference type="ARBA" id="ARBA00023015"/>
    </source>
</evidence>
<dbReference type="GO" id="GO:0045892">
    <property type="term" value="P:negative regulation of DNA-templated transcription"/>
    <property type="evidence" value="ECO:0007669"/>
    <property type="project" value="TreeGrafter"/>
</dbReference>
<dbReference type="GO" id="GO:0043565">
    <property type="term" value="F:sequence-specific DNA binding"/>
    <property type="evidence" value="ECO:0007669"/>
    <property type="project" value="InterPro"/>
</dbReference>
<accession>A0A0L8LDU7</accession>
<gene>
    <name evidence="10" type="ORF">ADK34_03235</name>
</gene>
<organism evidence="10 11">
    <name type="scientific">Streptomyces viridochromogenes</name>
    <dbReference type="NCBI Taxonomy" id="1938"/>
    <lineage>
        <taxon>Bacteria</taxon>
        <taxon>Bacillati</taxon>
        <taxon>Actinomycetota</taxon>
        <taxon>Actinomycetes</taxon>
        <taxon>Kitasatosporales</taxon>
        <taxon>Streptomycetaceae</taxon>
        <taxon>Streptomyces</taxon>
    </lineage>
</organism>
<dbReference type="CDD" id="cd00090">
    <property type="entry name" value="HTH_ARSR"/>
    <property type="match status" value="1"/>
</dbReference>
<protein>
    <recommendedName>
        <fullName evidence="7">Glycerol operon regulatory protein</fullName>
    </recommendedName>
</protein>
<dbReference type="AlphaFoldDB" id="A0A0L8LDU7"/>
<dbReference type="InterPro" id="IPR014757">
    <property type="entry name" value="Tscrpt_reg_IclR_C"/>
</dbReference>
<evidence type="ECO:0000259" key="8">
    <source>
        <dbReference type="PROSITE" id="PS51077"/>
    </source>
</evidence>
<evidence type="ECO:0000256" key="1">
    <source>
        <dbReference type="ARBA" id="ARBA00022798"/>
    </source>
</evidence>
<dbReference type="Pfam" id="PF09339">
    <property type="entry name" value="HTH_IclR"/>
    <property type="match status" value="1"/>
</dbReference>
<dbReference type="InterPro" id="IPR000485">
    <property type="entry name" value="AsnC-type_HTH_dom"/>
</dbReference>
<dbReference type="PANTHER" id="PTHR30136">
    <property type="entry name" value="HELIX-TURN-HELIX TRANSCRIPTIONAL REGULATOR, ICLR FAMILY"/>
    <property type="match status" value="1"/>
</dbReference>
<evidence type="ECO:0000313" key="11">
    <source>
        <dbReference type="Proteomes" id="UP000037023"/>
    </source>
</evidence>
<dbReference type="Pfam" id="PF01614">
    <property type="entry name" value="IclR_C"/>
    <property type="match status" value="1"/>
</dbReference>
<dbReference type="OrthoDB" id="4474604at2"/>
<dbReference type="FunFam" id="1.10.10.10:FF:000056">
    <property type="entry name" value="IclR family transcriptional regulator"/>
    <property type="match status" value="1"/>
</dbReference>
<evidence type="ECO:0000259" key="9">
    <source>
        <dbReference type="PROSITE" id="PS51078"/>
    </source>
</evidence>
<evidence type="ECO:0000313" key="10">
    <source>
        <dbReference type="EMBL" id="KOG36186.1"/>
    </source>
</evidence>